<dbReference type="Gene3D" id="3.40.50.1820">
    <property type="entry name" value="alpha/beta hydrolase"/>
    <property type="match status" value="1"/>
</dbReference>
<dbReference type="SUPFAM" id="SSF53474">
    <property type="entry name" value="alpha/beta-Hydrolases"/>
    <property type="match status" value="1"/>
</dbReference>
<evidence type="ECO:0000256" key="1">
    <source>
        <dbReference type="ARBA" id="ARBA00006499"/>
    </source>
</evidence>
<feature type="domain" description="Phospholipase/carboxylesterase/thioesterase" evidence="3">
    <location>
        <begin position="21"/>
        <end position="218"/>
    </location>
</feature>
<protein>
    <submittedName>
        <fullName evidence="4">Esterase</fullName>
    </submittedName>
</protein>
<dbReference type="Pfam" id="PF02230">
    <property type="entry name" value="Abhydrolase_2"/>
    <property type="match status" value="1"/>
</dbReference>
<reference evidence="5" key="2">
    <citation type="journal article" date="2020" name="Int. J. Syst. Evol. Microbiol.">
        <title>Genomic insights into a novel species Rhodoferax aquaticus sp. nov., isolated from freshwater.</title>
        <authorList>
            <person name="Li T."/>
            <person name="Zhuo Y."/>
            <person name="Jin C.Z."/>
            <person name="Wu X."/>
            <person name="Ko S.R."/>
            <person name="Jin F.J."/>
            <person name="Ahn C.Y."/>
            <person name="Oh H.M."/>
            <person name="Lee H.G."/>
            <person name="Jin L."/>
        </authorList>
    </citation>
    <scope>NUCLEOTIDE SEQUENCE [LARGE SCALE GENOMIC DNA]</scope>
    <source>
        <strain evidence="5">Gr-4</strain>
    </source>
</reference>
<comment type="similarity">
    <text evidence="1">Belongs to the AB hydrolase superfamily. AB hydrolase 2 family.</text>
</comment>
<dbReference type="Proteomes" id="UP000317365">
    <property type="component" value="Chromosome"/>
</dbReference>
<reference evidence="5" key="1">
    <citation type="submission" date="2019-02" db="EMBL/GenBank/DDBJ databases">
        <title>Complete genome sequence of Rhodoferax sp. Gr-4.</title>
        <authorList>
            <person name="Jin L."/>
        </authorList>
    </citation>
    <scope>NUCLEOTIDE SEQUENCE [LARGE SCALE GENOMIC DNA]</scope>
    <source>
        <strain evidence="5">Gr-4</strain>
    </source>
</reference>
<evidence type="ECO:0000256" key="2">
    <source>
        <dbReference type="ARBA" id="ARBA00022801"/>
    </source>
</evidence>
<keyword evidence="5" id="KW-1185">Reference proteome</keyword>
<dbReference type="KEGG" id="rhg:EXZ61_03300"/>
<organism evidence="4 5">
    <name type="scientific">Rhodoferax aquaticus</name>
    <dbReference type="NCBI Taxonomy" id="2527691"/>
    <lineage>
        <taxon>Bacteria</taxon>
        <taxon>Pseudomonadati</taxon>
        <taxon>Pseudomonadota</taxon>
        <taxon>Betaproteobacteria</taxon>
        <taxon>Burkholderiales</taxon>
        <taxon>Comamonadaceae</taxon>
        <taxon>Rhodoferax</taxon>
    </lineage>
</organism>
<name>A0A515EKV2_9BURK</name>
<dbReference type="InterPro" id="IPR029058">
    <property type="entry name" value="AB_hydrolase_fold"/>
</dbReference>
<sequence>MAARLRQEFIQKGLFVTDSILIQQPTGPAQQLMVLHHGVGGSAQHMVGVGQHLAAQFPNAYIVSVQAPHASDLGTGAQWFSVQGISEDNRPARIAQAMPAFLKDLRHWQALSQVGPEATLLLGFSQGAIMSLEAVQAEPQVAARVVSLSGRYGTLPALAPERTTLHMIHGKSDAVIHYGYCVTAAEHLIILGGDVTADVIPFLGHEVNDEVLTLLTERLMSHLPKHQWAEVMKAAPQS</sequence>
<evidence type="ECO:0000259" key="3">
    <source>
        <dbReference type="Pfam" id="PF02230"/>
    </source>
</evidence>
<dbReference type="EMBL" id="CP036282">
    <property type="protein sequence ID" value="QDL53276.1"/>
    <property type="molecule type" value="Genomic_DNA"/>
</dbReference>
<evidence type="ECO:0000313" key="4">
    <source>
        <dbReference type="EMBL" id="QDL53276.1"/>
    </source>
</evidence>
<dbReference type="PANTHER" id="PTHR10655:SF17">
    <property type="entry name" value="LYSOPHOSPHOLIPASE-LIKE PROTEIN 1"/>
    <property type="match status" value="1"/>
</dbReference>
<gene>
    <name evidence="4" type="ORF">EXZ61_03300</name>
</gene>
<dbReference type="GO" id="GO:0016787">
    <property type="term" value="F:hydrolase activity"/>
    <property type="evidence" value="ECO:0007669"/>
    <property type="project" value="UniProtKB-KW"/>
</dbReference>
<dbReference type="PANTHER" id="PTHR10655">
    <property type="entry name" value="LYSOPHOSPHOLIPASE-RELATED"/>
    <property type="match status" value="1"/>
</dbReference>
<evidence type="ECO:0000313" key="5">
    <source>
        <dbReference type="Proteomes" id="UP000317365"/>
    </source>
</evidence>
<dbReference type="AlphaFoldDB" id="A0A515EKV2"/>
<dbReference type="NCBIfam" id="NF008525">
    <property type="entry name" value="PRK11460.1"/>
    <property type="match status" value="1"/>
</dbReference>
<accession>A0A515EKV2</accession>
<proteinExistence type="inferred from homology"/>
<dbReference type="InterPro" id="IPR003140">
    <property type="entry name" value="PLipase/COase/thioEstase"/>
</dbReference>
<keyword evidence="2" id="KW-0378">Hydrolase</keyword>
<dbReference type="InterPro" id="IPR050565">
    <property type="entry name" value="LYPA1-2/EST-like"/>
</dbReference>